<protein>
    <submittedName>
        <fullName evidence="6">Response regulator</fullName>
    </submittedName>
</protein>
<evidence type="ECO:0000313" key="7">
    <source>
        <dbReference type="Proteomes" id="UP001041814"/>
    </source>
</evidence>
<keyword evidence="7" id="KW-1185">Reference proteome</keyword>
<dbReference type="SMART" id="SM00028">
    <property type="entry name" value="TPR"/>
    <property type="match status" value="3"/>
</dbReference>
<reference evidence="6" key="1">
    <citation type="submission" date="2017-08" db="EMBL/GenBank/DDBJ databases">
        <authorList>
            <person name="Imhoff J.F."/>
            <person name="Rahn T."/>
            <person name="Kuenzel S."/>
            <person name="Neulinger S.C."/>
        </authorList>
    </citation>
    <scope>NUCLEOTIDE SEQUENCE</scope>
    <source>
        <strain evidence="6">IM 151</strain>
    </source>
</reference>
<name>A0ABS1DRJ1_RUBGE</name>
<dbReference type="PANTHER" id="PTHR44943:SF8">
    <property type="entry name" value="TPR REPEAT-CONTAINING PROTEIN MJ0263"/>
    <property type="match status" value="1"/>
</dbReference>
<dbReference type="Gene3D" id="1.25.40.10">
    <property type="entry name" value="Tetratricopeptide repeat domain"/>
    <property type="match status" value="1"/>
</dbReference>
<keyword evidence="1" id="KW-0677">Repeat</keyword>
<dbReference type="InterPro" id="IPR001789">
    <property type="entry name" value="Sig_transdc_resp-reg_receiver"/>
</dbReference>
<dbReference type="SMART" id="SM00448">
    <property type="entry name" value="REC"/>
    <property type="match status" value="1"/>
</dbReference>
<gene>
    <name evidence="6" type="ORF">CKO43_07280</name>
</gene>
<dbReference type="PROSITE" id="PS50005">
    <property type="entry name" value="TPR"/>
    <property type="match status" value="1"/>
</dbReference>
<evidence type="ECO:0000256" key="3">
    <source>
        <dbReference type="PROSITE-ProRule" id="PRU00169"/>
    </source>
</evidence>
<feature type="repeat" description="TPR" evidence="4">
    <location>
        <begin position="235"/>
        <end position="268"/>
    </location>
</feature>
<dbReference type="Pfam" id="PF13181">
    <property type="entry name" value="TPR_8"/>
    <property type="match status" value="1"/>
</dbReference>
<dbReference type="InterPro" id="IPR051685">
    <property type="entry name" value="Ycf3/AcsC/BcsC/TPR_MFPF"/>
</dbReference>
<accession>A0ABS1DRJ1</accession>
<evidence type="ECO:0000256" key="4">
    <source>
        <dbReference type="PROSITE-ProRule" id="PRU00339"/>
    </source>
</evidence>
<dbReference type="InterPro" id="IPR011006">
    <property type="entry name" value="CheY-like_superfamily"/>
</dbReference>
<dbReference type="Pfam" id="PF00072">
    <property type="entry name" value="Response_reg"/>
    <property type="match status" value="1"/>
</dbReference>
<dbReference type="EMBL" id="NRRU01000020">
    <property type="protein sequence ID" value="MBK1712581.1"/>
    <property type="molecule type" value="Genomic_DNA"/>
</dbReference>
<dbReference type="SUPFAM" id="SSF52172">
    <property type="entry name" value="CheY-like"/>
    <property type="match status" value="1"/>
</dbReference>
<dbReference type="SUPFAM" id="SSF48452">
    <property type="entry name" value="TPR-like"/>
    <property type="match status" value="1"/>
</dbReference>
<dbReference type="PROSITE" id="PS50110">
    <property type="entry name" value="RESPONSE_REGULATORY"/>
    <property type="match status" value="1"/>
</dbReference>
<dbReference type="InterPro" id="IPR019734">
    <property type="entry name" value="TPR_rpt"/>
</dbReference>
<reference evidence="6" key="2">
    <citation type="journal article" date="2020" name="Microorganisms">
        <title>Osmotic Adaptation and Compatible Solute Biosynthesis of Phototrophic Bacteria as Revealed from Genome Analyses.</title>
        <authorList>
            <person name="Imhoff J.F."/>
            <person name="Rahn T."/>
            <person name="Kunzel S."/>
            <person name="Keller A."/>
            <person name="Neulinger S.C."/>
        </authorList>
    </citation>
    <scope>NUCLEOTIDE SEQUENCE</scope>
    <source>
        <strain evidence="6">IM 151</strain>
    </source>
</reference>
<evidence type="ECO:0000259" key="5">
    <source>
        <dbReference type="PROSITE" id="PS50110"/>
    </source>
</evidence>
<sequence>MMLDRDIHLSKALVIDPNPTSRSILVAQLRDFGIGTVSQCGRVADARSQLESRPFDIVLCENNFAGNDAAGQQLLDDLRRHQLLPLSTVFIMISGEATYNKVAEAAESALDSFLIKPHTASALGDRLLHARRRKRVLKQIFEAVDEGRFDDAAGLCIKRFQERGEFWLFAARIGAELLLSSGRHREAWELYEAVIKAQALPWARLGVARAQEDGNEPNKALSTLESLIEDQPNFVDAYDVMGRIHLDQGNLEEAASVLLRAASLTPDSVGRLQKLGILSFYLQRYDDALRSLERAVSIGINSKMFDPQTLVLLAFLRWRQSDTKGLQRCAENLEHAISHAPDSQRLRRFGGVVRALELALRLQHNDALQGIADLALEVREASFDLEAASNMLALLSRLVDAGYAIEEAEAWVDAIGLRHCSSKALTELLARAAGPHPPFVERIRLCQHRVLEVSEAAMAYSIAGDPGSAVRTLLENGRASLNAKLIDTARLVLQRHHDKIAGADDLKATIEDLRLRYLSVAGKLPIGDGPGRKAGGLALRSAVANALGAEAEALAAAPAAA</sequence>
<dbReference type="PANTHER" id="PTHR44943">
    <property type="entry name" value="CELLULOSE SYNTHASE OPERON PROTEIN C"/>
    <property type="match status" value="1"/>
</dbReference>
<dbReference type="InterPro" id="IPR011990">
    <property type="entry name" value="TPR-like_helical_dom_sf"/>
</dbReference>
<proteinExistence type="predicted"/>
<comment type="caution">
    <text evidence="3">Lacks conserved residue(s) required for the propagation of feature annotation.</text>
</comment>
<evidence type="ECO:0000313" key="6">
    <source>
        <dbReference type="EMBL" id="MBK1712581.1"/>
    </source>
</evidence>
<organism evidence="6 7">
    <name type="scientific">Rubrivivax gelatinosus</name>
    <name type="common">Rhodocyclus gelatinosus</name>
    <name type="synonym">Rhodopseudomonas gelatinosa</name>
    <dbReference type="NCBI Taxonomy" id="28068"/>
    <lineage>
        <taxon>Bacteria</taxon>
        <taxon>Pseudomonadati</taxon>
        <taxon>Pseudomonadota</taxon>
        <taxon>Betaproteobacteria</taxon>
        <taxon>Burkholderiales</taxon>
        <taxon>Sphaerotilaceae</taxon>
        <taxon>Rubrivivax</taxon>
    </lineage>
</organism>
<evidence type="ECO:0000256" key="2">
    <source>
        <dbReference type="ARBA" id="ARBA00022803"/>
    </source>
</evidence>
<feature type="domain" description="Response regulatory" evidence="5">
    <location>
        <begin position="11"/>
        <end position="131"/>
    </location>
</feature>
<evidence type="ECO:0000256" key="1">
    <source>
        <dbReference type="ARBA" id="ARBA00022737"/>
    </source>
</evidence>
<dbReference type="Gene3D" id="3.40.50.2300">
    <property type="match status" value="1"/>
</dbReference>
<keyword evidence="2 4" id="KW-0802">TPR repeat</keyword>
<comment type="caution">
    <text evidence="6">The sequence shown here is derived from an EMBL/GenBank/DDBJ whole genome shotgun (WGS) entry which is preliminary data.</text>
</comment>
<dbReference type="Proteomes" id="UP001041814">
    <property type="component" value="Unassembled WGS sequence"/>
</dbReference>